<dbReference type="GO" id="GO:0003677">
    <property type="term" value="F:DNA binding"/>
    <property type="evidence" value="ECO:0007669"/>
    <property type="project" value="UniProtKB-KW"/>
</dbReference>
<evidence type="ECO:0000256" key="2">
    <source>
        <dbReference type="ARBA" id="ARBA00023125"/>
    </source>
</evidence>
<dbReference type="SUPFAM" id="SSF48008">
    <property type="entry name" value="GntR ligand-binding domain-like"/>
    <property type="match status" value="1"/>
</dbReference>
<dbReference type="InterPro" id="IPR011711">
    <property type="entry name" value="GntR_C"/>
</dbReference>
<evidence type="ECO:0000313" key="6">
    <source>
        <dbReference type="Proteomes" id="UP000427906"/>
    </source>
</evidence>
<evidence type="ECO:0000256" key="3">
    <source>
        <dbReference type="ARBA" id="ARBA00023163"/>
    </source>
</evidence>
<dbReference type="Gene3D" id="1.20.120.530">
    <property type="entry name" value="GntR ligand-binding domain-like"/>
    <property type="match status" value="1"/>
</dbReference>
<protein>
    <recommendedName>
        <fullName evidence="4">GntR C-terminal domain-containing protein</fullName>
    </recommendedName>
</protein>
<keyword evidence="2" id="KW-0238">DNA-binding</keyword>
<name>A0A5K7YS56_9BACT</name>
<gene>
    <name evidence="5" type="ORF">DSCA_51350</name>
</gene>
<evidence type="ECO:0000313" key="5">
    <source>
        <dbReference type="EMBL" id="BBO71205.1"/>
    </source>
</evidence>
<keyword evidence="6" id="KW-1185">Reference proteome</keyword>
<keyword evidence="3" id="KW-0804">Transcription</keyword>
<proteinExistence type="predicted"/>
<dbReference type="Pfam" id="PF07729">
    <property type="entry name" value="FCD"/>
    <property type="match status" value="1"/>
</dbReference>
<dbReference type="Proteomes" id="UP000427906">
    <property type="component" value="Chromosome"/>
</dbReference>
<dbReference type="KEGG" id="dalk:DSCA_51350"/>
<keyword evidence="1" id="KW-0805">Transcription regulation</keyword>
<feature type="domain" description="GntR C-terminal" evidence="4">
    <location>
        <begin position="7"/>
        <end position="85"/>
    </location>
</feature>
<evidence type="ECO:0000256" key="1">
    <source>
        <dbReference type="ARBA" id="ARBA00023015"/>
    </source>
</evidence>
<dbReference type="InterPro" id="IPR008920">
    <property type="entry name" value="TF_FadR/GntR_C"/>
</dbReference>
<sequence length="93" mass="11073">MLLQVTEQAYYRYFDLNTSFHHVYLNLSDNTMLLDQLNILRQRLFDFGTKGEWIKKVQVLNYQEHLKLIELIEAGNAGMAHDFIRDVHCAVNW</sequence>
<dbReference type="EMBL" id="AP021874">
    <property type="protein sequence ID" value="BBO71205.1"/>
    <property type="molecule type" value="Genomic_DNA"/>
</dbReference>
<dbReference type="AlphaFoldDB" id="A0A5K7YS56"/>
<evidence type="ECO:0000259" key="4">
    <source>
        <dbReference type="Pfam" id="PF07729"/>
    </source>
</evidence>
<organism evidence="5 6">
    <name type="scientific">Desulfosarcina alkanivorans</name>
    <dbReference type="NCBI Taxonomy" id="571177"/>
    <lineage>
        <taxon>Bacteria</taxon>
        <taxon>Pseudomonadati</taxon>
        <taxon>Thermodesulfobacteriota</taxon>
        <taxon>Desulfobacteria</taxon>
        <taxon>Desulfobacterales</taxon>
        <taxon>Desulfosarcinaceae</taxon>
        <taxon>Desulfosarcina</taxon>
    </lineage>
</organism>
<accession>A0A5K7YS56</accession>
<reference evidence="5 6" key="1">
    <citation type="submission" date="2019-11" db="EMBL/GenBank/DDBJ databases">
        <title>Comparative genomics of hydrocarbon-degrading Desulfosarcina strains.</title>
        <authorList>
            <person name="Watanabe M."/>
            <person name="Kojima H."/>
            <person name="Fukui M."/>
        </authorList>
    </citation>
    <scope>NUCLEOTIDE SEQUENCE [LARGE SCALE GENOMIC DNA]</scope>
    <source>
        <strain evidence="5 6">PL12</strain>
    </source>
</reference>